<keyword evidence="3" id="KW-0813">Transport</keyword>
<feature type="compositionally biased region" description="Basic and acidic residues" evidence="13">
    <location>
        <begin position="969"/>
        <end position="979"/>
    </location>
</feature>
<dbReference type="Pfam" id="PF17862">
    <property type="entry name" value="AAA_lid_3"/>
    <property type="match status" value="1"/>
</dbReference>
<feature type="region of interest" description="Disordered" evidence="13">
    <location>
        <begin position="852"/>
        <end position="886"/>
    </location>
</feature>
<dbReference type="Proteomes" id="UP000076722">
    <property type="component" value="Unassembled WGS sequence"/>
</dbReference>
<dbReference type="GO" id="GO:0016887">
    <property type="term" value="F:ATP hydrolysis activity"/>
    <property type="evidence" value="ECO:0007669"/>
    <property type="project" value="InterPro"/>
</dbReference>
<dbReference type="InterPro" id="IPR003593">
    <property type="entry name" value="AAA+_ATPase"/>
</dbReference>
<evidence type="ECO:0000256" key="8">
    <source>
        <dbReference type="ARBA" id="ARBA00022927"/>
    </source>
</evidence>
<feature type="compositionally biased region" description="Basic and acidic residues" evidence="13">
    <location>
        <begin position="870"/>
        <end position="886"/>
    </location>
</feature>
<feature type="compositionally biased region" description="Low complexity" evidence="13">
    <location>
        <begin position="852"/>
        <end position="861"/>
    </location>
</feature>
<dbReference type="InterPro" id="IPR029067">
    <property type="entry name" value="CDC48_domain_2-like_sf"/>
</dbReference>
<feature type="region of interest" description="Disordered" evidence="13">
    <location>
        <begin position="969"/>
        <end position="991"/>
    </location>
</feature>
<evidence type="ECO:0000256" key="13">
    <source>
        <dbReference type="SAM" id="MobiDB-lite"/>
    </source>
</evidence>
<evidence type="ECO:0000256" key="5">
    <source>
        <dbReference type="ARBA" id="ARBA00022741"/>
    </source>
</evidence>
<keyword evidence="9" id="KW-0472">Membrane</keyword>
<dbReference type="InterPro" id="IPR003960">
    <property type="entry name" value="ATPase_AAA_CS"/>
</dbReference>
<evidence type="ECO:0000256" key="6">
    <source>
        <dbReference type="ARBA" id="ARBA00022801"/>
    </source>
</evidence>
<evidence type="ECO:0000256" key="11">
    <source>
        <dbReference type="ARBA" id="ARBA00034532"/>
    </source>
</evidence>
<evidence type="ECO:0000256" key="2">
    <source>
        <dbReference type="ARBA" id="ARBA00006914"/>
    </source>
</evidence>
<evidence type="ECO:0000313" key="16">
    <source>
        <dbReference type="Proteomes" id="UP000076722"/>
    </source>
</evidence>
<dbReference type="SUPFAM" id="SSF54585">
    <property type="entry name" value="Cdc48 domain 2-like"/>
    <property type="match status" value="1"/>
</dbReference>
<dbReference type="InterPro" id="IPR050168">
    <property type="entry name" value="AAA_ATPase_domain"/>
</dbReference>
<dbReference type="FunFam" id="3.40.50.300:FF:000149">
    <property type="entry name" value="Nuclear valosin-containing protein-like"/>
    <property type="match status" value="1"/>
</dbReference>
<dbReference type="SUPFAM" id="SSF52540">
    <property type="entry name" value="P-loop containing nucleoside triphosphate hydrolases"/>
    <property type="match status" value="2"/>
</dbReference>
<dbReference type="STRING" id="1314777.A0A164PMH4"/>
<evidence type="ECO:0000256" key="12">
    <source>
        <dbReference type="ARBA" id="ARBA00048778"/>
    </source>
</evidence>
<proteinExistence type="inferred from homology"/>
<gene>
    <name evidence="15" type="ORF">SISNIDRAFT_528587</name>
</gene>
<protein>
    <recommendedName>
        <fullName evidence="11">Peroxisomal ATPase PEX1</fullName>
    </recommendedName>
    <alternativeName>
        <fullName evidence="10">Peroxin-1</fullName>
    </alternativeName>
</protein>
<keyword evidence="6" id="KW-0378">Hydrolase</keyword>
<comment type="catalytic activity">
    <reaction evidence="12">
        <text>ATP + H2O = ADP + phosphate + H(+)</text>
        <dbReference type="Rhea" id="RHEA:13065"/>
        <dbReference type="ChEBI" id="CHEBI:15377"/>
        <dbReference type="ChEBI" id="CHEBI:15378"/>
        <dbReference type="ChEBI" id="CHEBI:30616"/>
        <dbReference type="ChEBI" id="CHEBI:43474"/>
        <dbReference type="ChEBI" id="CHEBI:456216"/>
    </reaction>
    <physiologicalReaction direction="left-to-right" evidence="12">
        <dbReference type="Rhea" id="RHEA:13066"/>
    </physiologicalReaction>
</comment>
<evidence type="ECO:0000313" key="15">
    <source>
        <dbReference type="EMBL" id="KZS88873.1"/>
    </source>
</evidence>
<sequence>MAASSSLSQFSQRSVNGSGTENVENVEMDPQLASSLGFAQGDIVDIGLLHDTPQATSVQAEPLTPDDWDLLESNAGYVEDNLLAQVRCVSVGAVVCVWVLGRSFVRFKILSVTPGNSGKGVVLLGTDTEVVIAPKSRRPPPSSSTATTTSKPQSQPNGKEGNAAKEGGEPRKRRILRVIPSKHFILSDDEGDELPLAFVSRQVYTSITTHPPPSSSDNDEEVLVWVKRMIPPFELRRRLEEESKNSNSNAAESGPKILHPSASTGKNDAQTEKEKQERFGGGKKGRVVRLRWTNQKEVLENHILIIGLKPSSNTTRESKENGLGLDGVGDLVSQAKPKYDLAGITPLLNTLSKFYISNLTIHLLNIFGAQDSFGSMLLYGRKGSGKSCVARCVGEMLESYQGFYTHTVYVDLSQYTELKPLELKKKLQGLIEEAAWYKPSLLILDGVDKIVPPENENQPSFTTLQKAELFTSLFTPSPSPTSQPLDQRGIMVLGTAESKEAVHEVVGKKWCFGRSVGMARMSSDSRRDILSKFVQKKIDDGSIVLSTRSEDAVNYTSLALEMEGYLPIDIADFVSRTLHRAAIRNLGKSPPMEVGMRDFEGALRDYVPVGLRDVKAVKSDVGWGDIGGLRETKRVLRETLELPTRYAAIYSKAPLRLRSGILLYGYPGCGKTLLASAIAKECGLNFITVKGPELLNKYIGASEKSVRDVFERASAARPCVLFFDEFDSIAPKRGHDSTGVTDRVVNQMLTQMDGAEGLEGVYVLAASSRPDLIDPALLRPGRLDSSLLCGMPTLDERREILQALTRKIPIEDESDLDEIAQSTEGYSGADLQALMYNAHLEIVHASISALSSSSSSSENGQNGVGNGNGRGRDEEELPEVKVLNEPEGKVMSRAEMQAIQRRVAIMLKNRRAEKDKERGRNNTSTAVAKKVEKVLTLRHLRNALGSTRPSVPPDEVRRLQRIYTSFVSDRESKLTKPDDTNESVGIRVSLA</sequence>
<evidence type="ECO:0000256" key="9">
    <source>
        <dbReference type="ARBA" id="ARBA00023136"/>
    </source>
</evidence>
<dbReference type="PANTHER" id="PTHR23077">
    <property type="entry name" value="AAA-FAMILY ATPASE"/>
    <property type="match status" value="1"/>
</dbReference>
<keyword evidence="16" id="KW-1185">Reference proteome</keyword>
<dbReference type="EMBL" id="KV419432">
    <property type="protein sequence ID" value="KZS88873.1"/>
    <property type="molecule type" value="Genomic_DNA"/>
</dbReference>
<accession>A0A164PMH4</accession>
<dbReference type="Pfam" id="PF09262">
    <property type="entry name" value="PEX-1N"/>
    <property type="match status" value="1"/>
</dbReference>
<feature type="region of interest" description="Disordered" evidence="13">
    <location>
        <begin position="1"/>
        <end position="22"/>
    </location>
</feature>
<dbReference type="Gene3D" id="1.10.8.60">
    <property type="match status" value="1"/>
</dbReference>
<dbReference type="AlphaFoldDB" id="A0A164PMH4"/>
<feature type="domain" description="AAA+ ATPase" evidence="14">
    <location>
        <begin position="372"/>
        <end position="516"/>
    </location>
</feature>
<dbReference type="InterPro" id="IPR027417">
    <property type="entry name" value="P-loop_NTPase"/>
</dbReference>
<comment type="subcellular location">
    <subcellularLocation>
        <location evidence="1">Membrane</location>
    </subcellularLocation>
</comment>
<dbReference type="GO" id="GO:0005524">
    <property type="term" value="F:ATP binding"/>
    <property type="evidence" value="ECO:0007669"/>
    <property type="project" value="UniProtKB-KW"/>
</dbReference>
<dbReference type="Pfam" id="PF00004">
    <property type="entry name" value="AAA"/>
    <property type="match status" value="2"/>
</dbReference>
<reference evidence="15 16" key="1">
    <citation type="journal article" date="2016" name="Mol. Biol. Evol.">
        <title>Comparative Genomics of Early-Diverging Mushroom-Forming Fungi Provides Insights into the Origins of Lignocellulose Decay Capabilities.</title>
        <authorList>
            <person name="Nagy L.G."/>
            <person name="Riley R."/>
            <person name="Tritt A."/>
            <person name="Adam C."/>
            <person name="Daum C."/>
            <person name="Floudas D."/>
            <person name="Sun H."/>
            <person name="Yadav J.S."/>
            <person name="Pangilinan J."/>
            <person name="Larsson K.H."/>
            <person name="Matsuura K."/>
            <person name="Barry K."/>
            <person name="Labutti K."/>
            <person name="Kuo R."/>
            <person name="Ohm R.A."/>
            <person name="Bhattacharya S.S."/>
            <person name="Shirouzu T."/>
            <person name="Yoshinaga Y."/>
            <person name="Martin F.M."/>
            <person name="Grigoriev I.V."/>
            <person name="Hibbett D.S."/>
        </authorList>
    </citation>
    <scope>NUCLEOTIDE SEQUENCE [LARGE SCALE GENOMIC DNA]</scope>
    <source>
        <strain evidence="15 16">HHB9708</strain>
    </source>
</reference>
<dbReference type="GO" id="GO:0005829">
    <property type="term" value="C:cytosol"/>
    <property type="evidence" value="ECO:0007669"/>
    <property type="project" value="TreeGrafter"/>
</dbReference>
<evidence type="ECO:0000256" key="3">
    <source>
        <dbReference type="ARBA" id="ARBA00022448"/>
    </source>
</evidence>
<keyword evidence="7" id="KW-0067">ATP-binding</keyword>
<dbReference type="OrthoDB" id="2187at2759"/>
<keyword evidence="4" id="KW-0962">Peroxisome biogenesis</keyword>
<dbReference type="GO" id="GO:0016558">
    <property type="term" value="P:protein import into peroxisome matrix"/>
    <property type="evidence" value="ECO:0007669"/>
    <property type="project" value="TreeGrafter"/>
</dbReference>
<evidence type="ECO:0000259" key="14">
    <source>
        <dbReference type="SMART" id="SM00382"/>
    </source>
</evidence>
<feature type="compositionally biased region" description="Low complexity" evidence="13">
    <location>
        <begin position="1"/>
        <end position="14"/>
    </location>
</feature>
<feature type="compositionally biased region" description="Low complexity" evidence="13">
    <location>
        <begin position="143"/>
        <end position="161"/>
    </location>
</feature>
<dbReference type="SMART" id="SM00382">
    <property type="entry name" value="AAA"/>
    <property type="match status" value="2"/>
</dbReference>
<dbReference type="CDD" id="cd19526">
    <property type="entry name" value="RecA-like_PEX1_r2"/>
    <property type="match status" value="1"/>
</dbReference>
<dbReference type="InterPro" id="IPR003959">
    <property type="entry name" value="ATPase_AAA_core"/>
</dbReference>
<dbReference type="Gene3D" id="3.40.50.300">
    <property type="entry name" value="P-loop containing nucleotide triphosphate hydrolases"/>
    <property type="match status" value="2"/>
</dbReference>
<keyword evidence="5" id="KW-0547">Nucleotide-binding</keyword>
<dbReference type="GO" id="GO:0005778">
    <property type="term" value="C:peroxisomal membrane"/>
    <property type="evidence" value="ECO:0007669"/>
    <property type="project" value="TreeGrafter"/>
</dbReference>
<organism evidence="15 16">
    <name type="scientific">Sistotremastrum niveocremeum HHB9708</name>
    <dbReference type="NCBI Taxonomy" id="1314777"/>
    <lineage>
        <taxon>Eukaryota</taxon>
        <taxon>Fungi</taxon>
        <taxon>Dikarya</taxon>
        <taxon>Basidiomycota</taxon>
        <taxon>Agaricomycotina</taxon>
        <taxon>Agaricomycetes</taxon>
        <taxon>Sistotremastrales</taxon>
        <taxon>Sistotremastraceae</taxon>
        <taxon>Sertulicium</taxon>
        <taxon>Sertulicium niveocremeum</taxon>
    </lineage>
</organism>
<dbReference type="Gene3D" id="3.10.330.10">
    <property type="match status" value="1"/>
</dbReference>
<dbReference type="InterPro" id="IPR041569">
    <property type="entry name" value="AAA_lid_3"/>
</dbReference>
<dbReference type="PROSITE" id="PS00674">
    <property type="entry name" value="AAA"/>
    <property type="match status" value="1"/>
</dbReference>
<keyword evidence="8" id="KW-0653">Protein transport</keyword>
<comment type="similarity">
    <text evidence="2">Belongs to the AAA ATPase family.</text>
</comment>
<feature type="domain" description="AAA+ ATPase" evidence="14">
    <location>
        <begin position="657"/>
        <end position="793"/>
    </location>
</feature>
<feature type="region of interest" description="Disordered" evidence="13">
    <location>
        <begin position="132"/>
        <end position="173"/>
    </location>
</feature>
<name>A0A164PMH4_9AGAM</name>
<evidence type="ECO:0000256" key="4">
    <source>
        <dbReference type="ARBA" id="ARBA00022593"/>
    </source>
</evidence>
<feature type="region of interest" description="Disordered" evidence="13">
    <location>
        <begin position="240"/>
        <end position="282"/>
    </location>
</feature>
<evidence type="ECO:0000256" key="1">
    <source>
        <dbReference type="ARBA" id="ARBA00004370"/>
    </source>
</evidence>
<evidence type="ECO:0000256" key="7">
    <source>
        <dbReference type="ARBA" id="ARBA00022840"/>
    </source>
</evidence>
<dbReference type="InterPro" id="IPR015342">
    <property type="entry name" value="PEX1-N_C-lobe"/>
</dbReference>
<feature type="compositionally biased region" description="Basic and acidic residues" evidence="13">
    <location>
        <begin position="269"/>
        <end position="280"/>
    </location>
</feature>
<dbReference type="PANTHER" id="PTHR23077:SF12">
    <property type="entry name" value="PEROXISOMAL ATPASE PEX1"/>
    <property type="match status" value="1"/>
</dbReference>
<evidence type="ECO:0000256" key="10">
    <source>
        <dbReference type="ARBA" id="ARBA00032509"/>
    </source>
</evidence>